<reference evidence="5" key="1">
    <citation type="submission" date="2019-04" db="EMBL/GenBank/DDBJ databases">
        <title>Evolution of Biomass-Degrading Anaerobic Consortia Revealed by Metagenomics.</title>
        <authorList>
            <person name="Peng X."/>
        </authorList>
    </citation>
    <scope>NUCLEOTIDE SEQUENCE</scope>
    <source>
        <strain evidence="5">SIG66</strain>
    </source>
</reference>
<dbReference type="InterPro" id="IPR017896">
    <property type="entry name" value="4Fe4S_Fe-S-bd"/>
</dbReference>
<proteinExistence type="predicted"/>
<dbReference type="SUPFAM" id="SSF46548">
    <property type="entry name" value="alpha-helical ferredoxin"/>
    <property type="match status" value="1"/>
</dbReference>
<dbReference type="PROSITE" id="PS51379">
    <property type="entry name" value="4FE4S_FER_2"/>
    <property type="match status" value="2"/>
</dbReference>
<keyword evidence="2" id="KW-0408">Iron</keyword>
<dbReference type="Gene3D" id="1.10.1060.10">
    <property type="entry name" value="Alpha-helical ferredoxin"/>
    <property type="match status" value="1"/>
</dbReference>
<dbReference type="AlphaFoldDB" id="A0A928DPJ4"/>
<dbReference type="Proteomes" id="UP000725649">
    <property type="component" value="Unassembled WGS sequence"/>
</dbReference>
<dbReference type="PANTHER" id="PTHR32479">
    <property type="entry name" value="GLYCOLATE OXIDASE IRON-SULFUR SUBUNIT"/>
    <property type="match status" value="1"/>
</dbReference>
<dbReference type="InterPro" id="IPR017900">
    <property type="entry name" value="4Fe4S_Fe_S_CS"/>
</dbReference>
<dbReference type="GO" id="GO:0046872">
    <property type="term" value="F:metal ion binding"/>
    <property type="evidence" value="ECO:0007669"/>
    <property type="project" value="UniProtKB-KW"/>
</dbReference>
<dbReference type="PANTHER" id="PTHR32479:SF19">
    <property type="entry name" value="ANAEROBIC GLYCEROL-3-PHOSPHATE DEHYDROGENASE SUBUNIT C"/>
    <property type="match status" value="1"/>
</dbReference>
<feature type="domain" description="4Fe-4S ferredoxin-type" evidence="4">
    <location>
        <begin position="81"/>
        <end position="111"/>
    </location>
</feature>
<dbReference type="GO" id="GO:0051536">
    <property type="term" value="F:iron-sulfur cluster binding"/>
    <property type="evidence" value="ECO:0007669"/>
    <property type="project" value="UniProtKB-KW"/>
</dbReference>
<organism evidence="5 6">
    <name type="scientific">Candidatus Avelusimicrobium gallicola</name>
    <dbReference type="NCBI Taxonomy" id="2562704"/>
    <lineage>
        <taxon>Bacteria</taxon>
        <taxon>Pseudomonadati</taxon>
        <taxon>Elusimicrobiota</taxon>
        <taxon>Elusimicrobia</taxon>
        <taxon>Elusimicrobiales</taxon>
        <taxon>Elusimicrobiaceae</taxon>
        <taxon>Candidatus Avelusimicrobium</taxon>
    </lineage>
</organism>
<dbReference type="EMBL" id="SUVG01000003">
    <property type="protein sequence ID" value="MBE6421110.1"/>
    <property type="molecule type" value="Genomic_DNA"/>
</dbReference>
<accession>A0A928DPJ4</accession>
<evidence type="ECO:0000256" key="2">
    <source>
        <dbReference type="ARBA" id="ARBA00023004"/>
    </source>
</evidence>
<dbReference type="Pfam" id="PF13183">
    <property type="entry name" value="Fer4_8"/>
    <property type="match status" value="1"/>
</dbReference>
<comment type="caution">
    <text evidence="5">The sequence shown here is derived from an EMBL/GenBank/DDBJ whole genome shotgun (WGS) entry which is preliminary data.</text>
</comment>
<evidence type="ECO:0000313" key="5">
    <source>
        <dbReference type="EMBL" id="MBE6421110.1"/>
    </source>
</evidence>
<keyword evidence="1" id="KW-0479">Metal-binding</keyword>
<keyword evidence="3" id="KW-0411">Iron-sulfur</keyword>
<feature type="domain" description="4Fe-4S ferredoxin-type" evidence="4">
    <location>
        <begin position="27"/>
        <end position="57"/>
    </location>
</feature>
<evidence type="ECO:0000256" key="3">
    <source>
        <dbReference type="ARBA" id="ARBA00023014"/>
    </source>
</evidence>
<protein>
    <submittedName>
        <fullName evidence="5">(Fe-S)-binding protein</fullName>
    </submittedName>
</protein>
<evidence type="ECO:0000313" key="6">
    <source>
        <dbReference type="Proteomes" id="UP000725649"/>
    </source>
</evidence>
<gene>
    <name evidence="5" type="ORF">E7027_03110</name>
</gene>
<dbReference type="InterPro" id="IPR009051">
    <property type="entry name" value="Helical_ferredxn"/>
</dbReference>
<sequence>MPEFYTPQIDPLHPKRHLTELHTAFGERSVYDSSAYCTRCGSCQQACPTYQIFHQETFSPRGRNQALRLLAEGKLKLTANRDLLLQSVDSCLLCGRCTQACAGKIPTAEHILEMRRALQKRVLPRPLQAILHLRSAAPSLFGSLLRTGLVLRKIGFIGLLRASGILRLKSLNWVTYADELLPKKIPSLKKLLKELPPAEGTPKKIYLPSLEAEFFMPQLALSVLKTAGERTILWHNMSSGLFEYVYGDLRQSKKAVRRLIVRHLKTEKAKLPLITDSIDVYNFLQKAPQLFAGNKFWQKKATAFAKKITFAAELLPKKPLQTKTFATPVRLEPSALFTRESIPAQKSEAILKTLFRKNFVECSYTDADIPAFGYALAKLELHEKIALSAVRTVARTQTGTVFTLSGLSALELDYRLKKFFPSAKAEHIIRLNG</sequence>
<name>A0A928DPJ4_9BACT</name>
<dbReference type="PROSITE" id="PS00198">
    <property type="entry name" value="4FE4S_FER_1"/>
    <property type="match status" value="1"/>
</dbReference>
<evidence type="ECO:0000259" key="4">
    <source>
        <dbReference type="PROSITE" id="PS51379"/>
    </source>
</evidence>
<evidence type="ECO:0000256" key="1">
    <source>
        <dbReference type="ARBA" id="ARBA00022723"/>
    </source>
</evidence>